<dbReference type="Pfam" id="PF00226">
    <property type="entry name" value="DnaJ"/>
    <property type="match status" value="1"/>
</dbReference>
<dbReference type="SMART" id="SM00271">
    <property type="entry name" value="DnaJ"/>
    <property type="match status" value="1"/>
</dbReference>
<dbReference type="PANTHER" id="PTHR44029:SF1">
    <property type="entry name" value="DNAJ HOMOLOG SUBFAMILY C MEMBER 21"/>
    <property type="match status" value="1"/>
</dbReference>
<dbReference type="InterPro" id="IPR051964">
    <property type="entry name" value="Chaperone_stress_response"/>
</dbReference>
<dbReference type="PANTHER" id="PTHR44029">
    <property type="entry name" value="DNAJ HOMOLOG SUBFAMILY C MEMBER 21"/>
    <property type="match status" value="1"/>
</dbReference>
<dbReference type="eggNOG" id="COG0484">
    <property type="taxonomic scope" value="Bacteria"/>
</dbReference>
<keyword evidence="2" id="KW-0346">Stress response</keyword>
<dbReference type="InterPro" id="IPR001623">
    <property type="entry name" value="DnaJ_domain"/>
</dbReference>
<protein>
    <submittedName>
        <fullName evidence="2">Heat shock protein DnaJ domain protein</fullName>
    </submittedName>
</protein>
<evidence type="ECO:0000259" key="1">
    <source>
        <dbReference type="PROSITE" id="PS50076"/>
    </source>
</evidence>
<dbReference type="KEGG" id="sus:Acid_2034"/>
<dbReference type="AlphaFoldDB" id="Q026P5"/>
<dbReference type="InterPro" id="IPR036869">
    <property type="entry name" value="J_dom_sf"/>
</dbReference>
<gene>
    <name evidence="2" type="ordered locus">Acid_2034</name>
</gene>
<name>Q026P5_SOLUE</name>
<proteinExistence type="predicted"/>
<feature type="domain" description="J" evidence="1">
    <location>
        <begin position="9"/>
        <end position="72"/>
    </location>
</feature>
<dbReference type="HOGENOM" id="CLU_110270_0_0_0"/>
<accession>Q026P5</accession>
<evidence type="ECO:0000313" key="2">
    <source>
        <dbReference type="EMBL" id="ABJ83024.1"/>
    </source>
</evidence>
<reference evidence="2" key="1">
    <citation type="submission" date="2006-10" db="EMBL/GenBank/DDBJ databases">
        <title>Complete sequence of Solibacter usitatus Ellin6076.</title>
        <authorList>
            <consortium name="US DOE Joint Genome Institute"/>
            <person name="Copeland A."/>
            <person name="Lucas S."/>
            <person name="Lapidus A."/>
            <person name="Barry K."/>
            <person name="Detter J.C."/>
            <person name="Glavina del Rio T."/>
            <person name="Hammon N."/>
            <person name="Israni S."/>
            <person name="Dalin E."/>
            <person name="Tice H."/>
            <person name="Pitluck S."/>
            <person name="Thompson L.S."/>
            <person name="Brettin T."/>
            <person name="Bruce D."/>
            <person name="Han C."/>
            <person name="Tapia R."/>
            <person name="Gilna P."/>
            <person name="Schmutz J."/>
            <person name="Larimer F."/>
            <person name="Land M."/>
            <person name="Hauser L."/>
            <person name="Kyrpides N."/>
            <person name="Mikhailova N."/>
            <person name="Janssen P.H."/>
            <person name="Kuske C.R."/>
            <person name="Richardson P."/>
        </authorList>
    </citation>
    <scope>NUCLEOTIDE SEQUENCE</scope>
    <source>
        <strain evidence="2">Ellin6076</strain>
    </source>
</reference>
<dbReference type="SUPFAM" id="SSF46565">
    <property type="entry name" value="Chaperone J-domain"/>
    <property type="match status" value="1"/>
</dbReference>
<dbReference type="OrthoDB" id="9779889at2"/>
<organism evidence="2">
    <name type="scientific">Solibacter usitatus (strain Ellin6076)</name>
    <dbReference type="NCBI Taxonomy" id="234267"/>
    <lineage>
        <taxon>Bacteria</taxon>
        <taxon>Pseudomonadati</taxon>
        <taxon>Acidobacteriota</taxon>
        <taxon>Terriglobia</taxon>
        <taxon>Bryobacterales</taxon>
        <taxon>Solibacteraceae</taxon>
        <taxon>Candidatus Solibacter</taxon>
    </lineage>
</organism>
<dbReference type="STRING" id="234267.Acid_2034"/>
<dbReference type="CDD" id="cd06257">
    <property type="entry name" value="DnaJ"/>
    <property type="match status" value="1"/>
</dbReference>
<dbReference type="EMBL" id="CP000473">
    <property type="protein sequence ID" value="ABJ83024.1"/>
    <property type="molecule type" value="Genomic_DNA"/>
</dbReference>
<dbReference type="Gene3D" id="1.10.287.110">
    <property type="entry name" value="DnaJ domain"/>
    <property type="match status" value="1"/>
</dbReference>
<dbReference type="InParanoid" id="Q026P5"/>
<sequence>MAQMKPDTDYYEVLQISRHADVETIHRVYRMMATRFHPDNPRTGDTEIFLLLKRAYEVLSDADRRARYDSTRMIEEEAPLPIFELKDFVYGLKGEVNRRLGVLSLLYNRRRANEDRPGLSVMDLEKRMAFPREHLNFALWYLRAKGYIRQEDNSDCGITAEGIDFIESHSSSDELIKRLIQAGPSSGVYEGEEGAMPDAVMSRCGELQPAIAFPAN</sequence>
<dbReference type="GO" id="GO:0005737">
    <property type="term" value="C:cytoplasm"/>
    <property type="evidence" value="ECO:0007669"/>
    <property type="project" value="TreeGrafter"/>
</dbReference>
<dbReference type="PROSITE" id="PS50076">
    <property type="entry name" value="DNAJ_2"/>
    <property type="match status" value="1"/>
</dbReference>